<feature type="compositionally biased region" description="Polar residues" evidence="4">
    <location>
        <begin position="213"/>
        <end position="224"/>
    </location>
</feature>
<feature type="compositionally biased region" description="Polar residues" evidence="4">
    <location>
        <begin position="883"/>
        <end position="898"/>
    </location>
</feature>
<name>A0A8C4F0B3_DICLA</name>
<evidence type="ECO:0000313" key="6">
    <source>
        <dbReference type="Ensembl" id="ENSDLAP00005025072.2"/>
    </source>
</evidence>
<feature type="compositionally biased region" description="Acidic residues" evidence="4">
    <location>
        <begin position="1038"/>
        <end position="1048"/>
    </location>
</feature>
<feature type="compositionally biased region" description="Polar residues" evidence="4">
    <location>
        <begin position="564"/>
        <end position="586"/>
    </location>
</feature>
<feature type="compositionally biased region" description="Basic residues" evidence="4">
    <location>
        <begin position="703"/>
        <end position="712"/>
    </location>
</feature>
<dbReference type="CDD" id="cd20912">
    <property type="entry name" value="AIR_RAP80-like"/>
    <property type="match status" value="1"/>
</dbReference>
<evidence type="ECO:0000313" key="7">
    <source>
        <dbReference type="Proteomes" id="UP000694389"/>
    </source>
</evidence>
<dbReference type="GeneTree" id="ENSGT00390000007635"/>
<organism evidence="6 7">
    <name type="scientific">Dicentrarchus labrax</name>
    <name type="common">European seabass</name>
    <name type="synonym">Morone labrax</name>
    <dbReference type="NCBI Taxonomy" id="13489"/>
    <lineage>
        <taxon>Eukaryota</taxon>
        <taxon>Metazoa</taxon>
        <taxon>Chordata</taxon>
        <taxon>Craniata</taxon>
        <taxon>Vertebrata</taxon>
        <taxon>Euteleostomi</taxon>
        <taxon>Actinopterygii</taxon>
        <taxon>Neopterygii</taxon>
        <taxon>Teleostei</taxon>
        <taxon>Neoteleostei</taxon>
        <taxon>Acanthomorphata</taxon>
        <taxon>Eupercaria</taxon>
        <taxon>Moronidae</taxon>
        <taxon>Dicentrarchus</taxon>
    </lineage>
</organism>
<dbReference type="Pfam" id="PF18282">
    <property type="entry name" value="RAP80_UIM"/>
    <property type="match status" value="1"/>
</dbReference>
<proteinExistence type="predicted"/>
<dbReference type="Ensembl" id="ENSDLAT00005026788.2">
    <property type="protein sequence ID" value="ENSDLAP00005025072.2"/>
    <property type="gene ID" value="ENSDLAG00005011414.2"/>
</dbReference>
<dbReference type="Gene3D" id="6.10.250.1800">
    <property type="match status" value="1"/>
</dbReference>
<dbReference type="InterPro" id="IPR038868">
    <property type="entry name" value="RAP80"/>
</dbReference>
<feature type="region of interest" description="Disordered" evidence="4">
    <location>
        <begin position="1"/>
        <end position="90"/>
    </location>
</feature>
<feature type="compositionally biased region" description="Acidic residues" evidence="4">
    <location>
        <begin position="820"/>
        <end position="838"/>
    </location>
</feature>
<feature type="region of interest" description="Disordered" evidence="4">
    <location>
        <begin position="681"/>
        <end position="898"/>
    </location>
</feature>
<dbReference type="PANTHER" id="PTHR15932">
    <property type="entry name" value="UBIQUITIN INTERACTION MOTIF-CONTAINING PROTEIN 1"/>
    <property type="match status" value="1"/>
</dbReference>
<dbReference type="GO" id="GO:0045739">
    <property type="term" value="P:positive regulation of DNA repair"/>
    <property type="evidence" value="ECO:0007669"/>
    <property type="project" value="TreeGrafter"/>
</dbReference>
<evidence type="ECO:0000256" key="1">
    <source>
        <dbReference type="ARBA" id="ARBA00004123"/>
    </source>
</evidence>
<dbReference type="GO" id="GO:0006302">
    <property type="term" value="P:double-strand break repair"/>
    <property type="evidence" value="ECO:0007669"/>
    <property type="project" value="InterPro"/>
</dbReference>
<feature type="region of interest" description="Disordered" evidence="4">
    <location>
        <begin position="951"/>
        <end position="970"/>
    </location>
</feature>
<evidence type="ECO:0000256" key="3">
    <source>
        <dbReference type="ARBA" id="ARBA00023242"/>
    </source>
</evidence>
<sequence length="1090" mass="120714">MRGRGGHSSSLVSEKLTRMALRKQMIKDASDIPSGSQQGDENTQEDKALDDRDDNDELSLSILSPSSSREKHKKERENKSKPKEMTEEEMMDLALRLSEQEASITALRLQKEEEAMMKAIHESMASQTQPCPPSQSQSLVTDAEASLRICSRRKLLYSNGKPVSVVDQGASEVVCTPETDLNTGAKGTGDESNTRNKKRKRKEGSPLLEMPDLSQTQKIYSQASPCSSESLDLVLDSTQSSESTQIDDCQLRKSPVFPSTGCRAEVHVPRLSQDLLQTCRTSGFVLLSQDSWTSPRKSSPAQPKSPTFPQSPKRSGNLTLSKSTALPKSPVCSETDHRDYGETEPSPEYFKSPVFGRNTQHEKSPSACKPQVNVCNSGFMFSSQESLTSSVRSASCRPKSPVFPKSPGLPKKLPPPESAICKSPVFLETDGGQTEQSHGCCTSPVLDRAGRPQKIHLDVQNHSASPSAAELRCSGTEGNTGATGDQILRQDSKTDHNQDVKLNESSKSDEAEEVKEISKDRDSAEMELTSDMTLVWSDEEENVTPVGSHSPVFPEERPVHQTDSKAASLNHMTAASHGTTRLNCRPSSSSTSTGQQQLSPTEREKRPISSQRTVSRPLASHGEPADEPTVHYYWGVPFCPRGLDPDNYTQVIQAQMEVYEKSLKQAQRCLLRKAEWGEGILPQPEKCPSPESPAESPQELFPRRRGLRLRCKKLSDTADSPSAEVEEEEDKRDEEEGKQRENKGEEQENDGEVVQVDTDDCDVCPETQLSDNDDDRTQDLMIDTDTRTELQPKSPGLPEVEMILQDDSPAWDERQRQKQEEEEEEEEMEVEVEVEVDAPVDRKTKGNIPVVSSDGGGPTMRKEEVEEDVGDPDVEEIKEQRLQRSTSPELEQAAASQSSETNVDCPICQGSFPVTEIEMHAAYCDGEVAVVDERRPKADCFQVSLKPRRKRTRRAEVTAEETNDSSNTSMNPEKCFICQKAVPLRDYSRHTELCIQQQSSKTAAKGNLLSALEQTDSRHSEAGPSGSSLQPGDVIDLRDDDEEDEEEGGVSAIRISNSPIRSFTPISEATGCLIDFKKQQRTKKLSQRRR</sequence>
<dbReference type="InterPro" id="IPR040714">
    <property type="entry name" value="RAP80_UIM"/>
</dbReference>
<evidence type="ECO:0000259" key="5">
    <source>
        <dbReference type="Pfam" id="PF18282"/>
    </source>
</evidence>
<feature type="region of interest" description="Disordered" evidence="4">
    <location>
        <begin position="1013"/>
        <end position="1060"/>
    </location>
</feature>
<keyword evidence="3" id="KW-0539">Nucleus</keyword>
<feature type="compositionally biased region" description="Acidic residues" evidence="4">
    <location>
        <begin position="865"/>
        <end position="874"/>
    </location>
</feature>
<keyword evidence="7" id="KW-1185">Reference proteome</keyword>
<feature type="compositionally biased region" description="Basic and acidic residues" evidence="4">
    <location>
        <begin position="554"/>
        <end position="563"/>
    </location>
</feature>
<reference evidence="6" key="2">
    <citation type="submission" date="2025-09" db="UniProtKB">
        <authorList>
            <consortium name="Ensembl"/>
        </authorList>
    </citation>
    <scope>IDENTIFICATION</scope>
</reference>
<accession>A0A8C4F0B3</accession>
<feature type="region of interest" description="Disordered" evidence="4">
    <location>
        <begin position="290"/>
        <end position="351"/>
    </location>
</feature>
<feature type="compositionally biased region" description="Acidic residues" evidence="4">
    <location>
        <begin position="747"/>
        <end position="763"/>
    </location>
</feature>
<dbReference type="GO" id="GO:0070531">
    <property type="term" value="C:BRCA1-A complex"/>
    <property type="evidence" value="ECO:0007669"/>
    <property type="project" value="InterPro"/>
</dbReference>
<keyword evidence="2" id="KW-0677">Repeat</keyword>
<feature type="compositionally biased region" description="Basic and acidic residues" evidence="4">
    <location>
        <begin position="75"/>
        <end position="85"/>
    </location>
</feature>
<dbReference type="AlphaFoldDB" id="A0A8C4F0B3"/>
<dbReference type="PANTHER" id="PTHR15932:SF2">
    <property type="entry name" value="BRCA1-A COMPLEX SUBUNIT RAP80"/>
    <property type="match status" value="1"/>
</dbReference>
<feature type="compositionally biased region" description="Acidic residues" evidence="4">
    <location>
        <begin position="724"/>
        <end position="733"/>
    </location>
</feature>
<feature type="domain" description="RAP80 N-terminal" evidence="5">
    <location>
        <begin position="83"/>
        <end position="127"/>
    </location>
</feature>
<feature type="compositionally biased region" description="Basic and acidic residues" evidence="4">
    <location>
        <begin position="734"/>
        <end position="746"/>
    </location>
</feature>
<dbReference type="GO" id="GO:0042393">
    <property type="term" value="F:histone binding"/>
    <property type="evidence" value="ECO:0007669"/>
    <property type="project" value="TreeGrafter"/>
</dbReference>
<feature type="compositionally biased region" description="Basic and acidic residues" evidence="4">
    <location>
        <begin position="488"/>
        <end position="524"/>
    </location>
</feature>
<feature type="compositionally biased region" description="Low complexity" evidence="4">
    <location>
        <begin position="587"/>
        <end position="600"/>
    </location>
</feature>
<feature type="compositionally biased region" description="Low complexity" evidence="4">
    <location>
        <begin position="58"/>
        <end position="67"/>
    </location>
</feature>
<feature type="compositionally biased region" description="Polar residues" evidence="4">
    <location>
        <begin position="290"/>
        <end position="326"/>
    </location>
</feature>
<reference evidence="6" key="1">
    <citation type="submission" date="2025-08" db="UniProtKB">
        <authorList>
            <consortium name="Ensembl"/>
        </authorList>
    </citation>
    <scope>IDENTIFICATION</scope>
</reference>
<dbReference type="Proteomes" id="UP000694389">
    <property type="component" value="Unassembled WGS sequence"/>
</dbReference>
<dbReference type="GO" id="GO:0070530">
    <property type="term" value="F:K63-linked polyubiquitin modification-dependent protein binding"/>
    <property type="evidence" value="ECO:0007669"/>
    <property type="project" value="InterPro"/>
</dbReference>
<comment type="subcellular location">
    <subcellularLocation>
        <location evidence="1">Nucleus</location>
    </subcellularLocation>
</comment>
<feature type="region of interest" description="Disordered" evidence="4">
    <location>
        <begin position="460"/>
        <end position="629"/>
    </location>
</feature>
<feature type="region of interest" description="Disordered" evidence="4">
    <location>
        <begin position="394"/>
        <end position="416"/>
    </location>
</feature>
<evidence type="ECO:0000256" key="4">
    <source>
        <dbReference type="SAM" id="MobiDB-lite"/>
    </source>
</evidence>
<protein>
    <recommendedName>
        <fullName evidence="5">RAP80 N-terminal domain-containing protein</fullName>
    </recommendedName>
</protein>
<feature type="region of interest" description="Disordered" evidence="4">
    <location>
        <begin position="177"/>
        <end position="224"/>
    </location>
</feature>
<evidence type="ECO:0000256" key="2">
    <source>
        <dbReference type="ARBA" id="ARBA00022737"/>
    </source>
</evidence>